<evidence type="ECO:0000313" key="1">
    <source>
        <dbReference type="EMBL" id="QNI30895.1"/>
    </source>
</evidence>
<dbReference type="Proteomes" id="UP000515312">
    <property type="component" value="Chromosome"/>
</dbReference>
<accession>A0A7G8BEC5</accession>
<protein>
    <recommendedName>
        <fullName evidence="3">Outer membrane protein beta-barrel domain-containing protein</fullName>
    </recommendedName>
</protein>
<reference evidence="1 2" key="1">
    <citation type="submission" date="2020-08" db="EMBL/GenBank/DDBJ databases">
        <title>Edaphobacter telluris sp. nov. and Acidobacterium dinghuensis sp. nov., two acidobacteria isolated from forest soil.</title>
        <authorList>
            <person name="Fu J."/>
            <person name="Qiu L."/>
        </authorList>
    </citation>
    <scope>NUCLEOTIDE SEQUENCE [LARGE SCALE GENOMIC DNA]</scope>
    <source>
        <strain evidence="1">4Y35</strain>
    </source>
</reference>
<name>A0A7G8BEC5_9BACT</name>
<gene>
    <name evidence="1" type="ORF">H7849_17485</name>
</gene>
<dbReference type="KEGG" id="adin:H7849_17485"/>
<dbReference type="RefSeq" id="WP_186741096.1">
    <property type="nucleotide sequence ID" value="NZ_CP060394.1"/>
</dbReference>
<dbReference type="EMBL" id="CP060394">
    <property type="protein sequence ID" value="QNI30895.1"/>
    <property type="molecule type" value="Genomic_DNA"/>
</dbReference>
<sequence>MTRASREGRVKSGLRVLTLLLLVTTGSAFLHAQSDEEFDSYKARISAFLFYSNPSGNIQGSSDANAVDLNKDLGFNSYSTFSGKVDWKFTHKNHFYLVGANYNHSKEKVLARTIEFQGQTFNAGATVDAELNAPEIAPGYQYDIIRRKRGHLGIGVQIDLFNVSSSISAAAHVTGEGVQQAAVTAKASLLAPIPVAGPDFRFYLTDSPRLFVEGQVNGMYFFGYGNFVSTADGIGFTISKHLSLDAGYQLGSRLVVKNSPSSNRVGLRLTQSGAIVGIEASF</sequence>
<organism evidence="1 2">
    <name type="scientific">Alloacidobacterium dinghuense</name>
    <dbReference type="NCBI Taxonomy" id="2763107"/>
    <lineage>
        <taxon>Bacteria</taxon>
        <taxon>Pseudomonadati</taxon>
        <taxon>Acidobacteriota</taxon>
        <taxon>Terriglobia</taxon>
        <taxon>Terriglobales</taxon>
        <taxon>Acidobacteriaceae</taxon>
        <taxon>Alloacidobacterium</taxon>
    </lineage>
</organism>
<dbReference type="AlphaFoldDB" id="A0A7G8BEC5"/>
<evidence type="ECO:0000313" key="2">
    <source>
        <dbReference type="Proteomes" id="UP000515312"/>
    </source>
</evidence>
<evidence type="ECO:0008006" key="3">
    <source>
        <dbReference type="Google" id="ProtNLM"/>
    </source>
</evidence>
<proteinExistence type="predicted"/>
<keyword evidence="2" id="KW-1185">Reference proteome</keyword>